<dbReference type="EMBL" id="JARKIF010000013">
    <property type="protein sequence ID" value="KAJ7624614.1"/>
    <property type="molecule type" value="Genomic_DNA"/>
</dbReference>
<dbReference type="AlphaFoldDB" id="A0AAD7BLS6"/>
<evidence type="ECO:0000313" key="3">
    <source>
        <dbReference type="Proteomes" id="UP001221142"/>
    </source>
</evidence>
<sequence length="200" mass="22611">MSEDTPIGAGIPSQAHSVQDEAPQEPTIGALFSHNRDFVIQGGNFTNINYPPPSKPPNFREISMGDLILNHEIPGALDSRSIVRRHNRKVPNCVRRIYSAEIVGLQSPITARLIEGPDAEEQWRKEIALYSKLRSPYVLQLYGIGHGGGIHALVFHDDLIPWRNFQDQYADQSHFSRMYFYACVETQFQVNHPVVLLSTF</sequence>
<comment type="caution">
    <text evidence="2">The sequence shown here is derived from an EMBL/GenBank/DDBJ whole genome shotgun (WGS) entry which is preliminary data.</text>
</comment>
<reference evidence="2" key="1">
    <citation type="submission" date="2023-03" db="EMBL/GenBank/DDBJ databases">
        <title>Massive genome expansion in bonnet fungi (Mycena s.s.) driven by repeated elements and novel gene families across ecological guilds.</title>
        <authorList>
            <consortium name="Lawrence Berkeley National Laboratory"/>
            <person name="Harder C.B."/>
            <person name="Miyauchi S."/>
            <person name="Viragh M."/>
            <person name="Kuo A."/>
            <person name="Thoen E."/>
            <person name="Andreopoulos B."/>
            <person name="Lu D."/>
            <person name="Skrede I."/>
            <person name="Drula E."/>
            <person name="Henrissat B."/>
            <person name="Morin E."/>
            <person name="Kohler A."/>
            <person name="Barry K."/>
            <person name="LaButti K."/>
            <person name="Morin E."/>
            <person name="Salamov A."/>
            <person name="Lipzen A."/>
            <person name="Mereny Z."/>
            <person name="Hegedus B."/>
            <person name="Baldrian P."/>
            <person name="Stursova M."/>
            <person name="Weitz H."/>
            <person name="Taylor A."/>
            <person name="Grigoriev I.V."/>
            <person name="Nagy L.G."/>
            <person name="Martin F."/>
            <person name="Kauserud H."/>
        </authorList>
    </citation>
    <scope>NUCLEOTIDE SEQUENCE</scope>
    <source>
        <strain evidence="2">9284</strain>
    </source>
</reference>
<keyword evidence="3" id="KW-1185">Reference proteome</keyword>
<dbReference type="Proteomes" id="UP001221142">
    <property type="component" value="Unassembled WGS sequence"/>
</dbReference>
<protein>
    <submittedName>
        <fullName evidence="2">Uncharacterized protein</fullName>
    </submittedName>
</protein>
<gene>
    <name evidence="2" type="ORF">FB45DRAFT_923836</name>
</gene>
<evidence type="ECO:0000313" key="2">
    <source>
        <dbReference type="EMBL" id="KAJ7624614.1"/>
    </source>
</evidence>
<name>A0AAD7BLS6_9AGAR</name>
<proteinExistence type="predicted"/>
<accession>A0AAD7BLS6</accession>
<feature type="region of interest" description="Disordered" evidence="1">
    <location>
        <begin position="1"/>
        <end position="22"/>
    </location>
</feature>
<organism evidence="2 3">
    <name type="scientific">Roridomyces roridus</name>
    <dbReference type="NCBI Taxonomy" id="1738132"/>
    <lineage>
        <taxon>Eukaryota</taxon>
        <taxon>Fungi</taxon>
        <taxon>Dikarya</taxon>
        <taxon>Basidiomycota</taxon>
        <taxon>Agaricomycotina</taxon>
        <taxon>Agaricomycetes</taxon>
        <taxon>Agaricomycetidae</taxon>
        <taxon>Agaricales</taxon>
        <taxon>Marasmiineae</taxon>
        <taxon>Mycenaceae</taxon>
        <taxon>Roridomyces</taxon>
    </lineage>
</organism>
<evidence type="ECO:0000256" key="1">
    <source>
        <dbReference type="SAM" id="MobiDB-lite"/>
    </source>
</evidence>